<name>A0A5C7H6Q5_9ROSI</name>
<protein>
    <submittedName>
        <fullName evidence="2">Uncharacterized protein</fullName>
    </submittedName>
</protein>
<sequence length="125" mass="14198">MAPKSNINMAIVYQALLALFITVVLSSRQDGLQLQKYLEDEKEGHFRENFVQLYTVVTRNVRDGTITLTIKFLHFFVAKSLQFRFLSALQSASSIPSLLFWVAFTRSISSMSDDSWNVISKLSGN</sequence>
<feature type="chain" id="PRO_5023050335" evidence="1">
    <location>
        <begin position="27"/>
        <end position="125"/>
    </location>
</feature>
<dbReference type="OrthoDB" id="1027251at2759"/>
<evidence type="ECO:0000256" key="1">
    <source>
        <dbReference type="SAM" id="SignalP"/>
    </source>
</evidence>
<gene>
    <name evidence="2" type="ORF">EZV62_021829</name>
</gene>
<keyword evidence="1" id="KW-0732">Signal</keyword>
<evidence type="ECO:0000313" key="2">
    <source>
        <dbReference type="EMBL" id="TXG52660.1"/>
    </source>
</evidence>
<dbReference type="AlphaFoldDB" id="A0A5C7H6Q5"/>
<feature type="signal peptide" evidence="1">
    <location>
        <begin position="1"/>
        <end position="26"/>
    </location>
</feature>
<comment type="caution">
    <text evidence="2">The sequence shown here is derived from an EMBL/GenBank/DDBJ whole genome shotgun (WGS) entry which is preliminary data.</text>
</comment>
<reference evidence="3" key="1">
    <citation type="journal article" date="2019" name="Gigascience">
        <title>De novo genome assembly of the endangered Acer yangbiense, a plant species with extremely small populations endemic to Yunnan Province, China.</title>
        <authorList>
            <person name="Yang J."/>
            <person name="Wariss H.M."/>
            <person name="Tao L."/>
            <person name="Zhang R."/>
            <person name="Yun Q."/>
            <person name="Hollingsworth P."/>
            <person name="Dao Z."/>
            <person name="Luo G."/>
            <person name="Guo H."/>
            <person name="Ma Y."/>
            <person name="Sun W."/>
        </authorList>
    </citation>
    <scope>NUCLEOTIDE SEQUENCE [LARGE SCALE GENOMIC DNA]</scope>
    <source>
        <strain evidence="3">cv. Malutang</strain>
    </source>
</reference>
<dbReference type="EMBL" id="VAHF01000010">
    <property type="protein sequence ID" value="TXG52660.1"/>
    <property type="molecule type" value="Genomic_DNA"/>
</dbReference>
<evidence type="ECO:0000313" key="3">
    <source>
        <dbReference type="Proteomes" id="UP000323000"/>
    </source>
</evidence>
<dbReference type="Proteomes" id="UP000323000">
    <property type="component" value="Chromosome 10"/>
</dbReference>
<accession>A0A5C7H6Q5</accession>
<proteinExistence type="predicted"/>
<keyword evidence="3" id="KW-1185">Reference proteome</keyword>
<organism evidence="2 3">
    <name type="scientific">Acer yangbiense</name>
    <dbReference type="NCBI Taxonomy" id="1000413"/>
    <lineage>
        <taxon>Eukaryota</taxon>
        <taxon>Viridiplantae</taxon>
        <taxon>Streptophyta</taxon>
        <taxon>Embryophyta</taxon>
        <taxon>Tracheophyta</taxon>
        <taxon>Spermatophyta</taxon>
        <taxon>Magnoliopsida</taxon>
        <taxon>eudicotyledons</taxon>
        <taxon>Gunneridae</taxon>
        <taxon>Pentapetalae</taxon>
        <taxon>rosids</taxon>
        <taxon>malvids</taxon>
        <taxon>Sapindales</taxon>
        <taxon>Sapindaceae</taxon>
        <taxon>Hippocastanoideae</taxon>
        <taxon>Acereae</taxon>
        <taxon>Acer</taxon>
    </lineage>
</organism>